<gene>
    <name evidence="1" type="ORF">PODLI_1B018046</name>
</gene>
<dbReference type="EMBL" id="OX395126">
    <property type="protein sequence ID" value="CAI5763132.1"/>
    <property type="molecule type" value="Genomic_DNA"/>
</dbReference>
<organism evidence="1 2">
    <name type="scientific">Podarcis lilfordi</name>
    <name type="common">Lilford's wall lizard</name>
    <dbReference type="NCBI Taxonomy" id="74358"/>
    <lineage>
        <taxon>Eukaryota</taxon>
        <taxon>Metazoa</taxon>
        <taxon>Chordata</taxon>
        <taxon>Craniata</taxon>
        <taxon>Vertebrata</taxon>
        <taxon>Euteleostomi</taxon>
        <taxon>Lepidosauria</taxon>
        <taxon>Squamata</taxon>
        <taxon>Bifurcata</taxon>
        <taxon>Unidentata</taxon>
        <taxon>Episquamata</taxon>
        <taxon>Laterata</taxon>
        <taxon>Lacertibaenia</taxon>
        <taxon>Lacertidae</taxon>
        <taxon>Podarcis</taxon>
    </lineage>
</organism>
<accession>A0AA35NWL1</accession>
<evidence type="ECO:0000313" key="2">
    <source>
        <dbReference type="Proteomes" id="UP001178461"/>
    </source>
</evidence>
<keyword evidence="2" id="KW-1185">Reference proteome</keyword>
<proteinExistence type="predicted"/>
<dbReference type="Proteomes" id="UP001178461">
    <property type="component" value="Chromosome 1"/>
</dbReference>
<dbReference type="AlphaFoldDB" id="A0AA35NWL1"/>
<reference evidence="1" key="1">
    <citation type="submission" date="2022-12" db="EMBL/GenBank/DDBJ databases">
        <authorList>
            <person name="Alioto T."/>
            <person name="Alioto T."/>
            <person name="Gomez Garrido J."/>
        </authorList>
    </citation>
    <scope>NUCLEOTIDE SEQUENCE</scope>
</reference>
<sequence>MDTKELCDILRTNTQLLQHEFLQCPQPETSCSYGKACLFWKWDMQNKQQPCIPLNGKQRACYLWTAWIDM</sequence>
<evidence type="ECO:0000313" key="1">
    <source>
        <dbReference type="EMBL" id="CAI5763132.1"/>
    </source>
</evidence>
<protein>
    <submittedName>
        <fullName evidence="1">Uncharacterized protein</fullName>
    </submittedName>
</protein>
<name>A0AA35NWL1_9SAUR</name>